<keyword evidence="2" id="KW-1003">Cell membrane</keyword>
<accession>A0A7V3VSN9</accession>
<dbReference type="PANTHER" id="PTHR30619">
    <property type="entry name" value="DNA INTERNALIZATION/COMPETENCE PROTEIN COMEC/REC2"/>
    <property type="match status" value="1"/>
</dbReference>
<dbReference type="Pfam" id="PF03772">
    <property type="entry name" value="Competence"/>
    <property type="match status" value="1"/>
</dbReference>
<keyword evidence="5 6" id="KW-0472">Membrane</keyword>
<name>A0A7V3VSN9_9BACT</name>
<evidence type="ECO:0000256" key="3">
    <source>
        <dbReference type="ARBA" id="ARBA00022692"/>
    </source>
</evidence>
<feature type="transmembrane region" description="Helical" evidence="6">
    <location>
        <begin position="386"/>
        <end position="404"/>
    </location>
</feature>
<feature type="transmembrane region" description="Helical" evidence="6">
    <location>
        <begin position="7"/>
        <end position="33"/>
    </location>
</feature>
<evidence type="ECO:0000256" key="5">
    <source>
        <dbReference type="ARBA" id="ARBA00023136"/>
    </source>
</evidence>
<comment type="caution">
    <text evidence="8">The sequence shown here is derived from an EMBL/GenBank/DDBJ whole genome shotgun (WGS) entry which is preliminary data.</text>
</comment>
<feature type="transmembrane region" description="Helical" evidence="6">
    <location>
        <begin position="39"/>
        <end position="60"/>
    </location>
</feature>
<dbReference type="InterPro" id="IPR004477">
    <property type="entry name" value="ComEC_N"/>
</dbReference>
<evidence type="ECO:0000256" key="1">
    <source>
        <dbReference type="ARBA" id="ARBA00004651"/>
    </source>
</evidence>
<organism evidence="8">
    <name type="scientific">Mesoaciditoga lauensis</name>
    <dbReference type="NCBI Taxonomy" id="1495039"/>
    <lineage>
        <taxon>Bacteria</taxon>
        <taxon>Thermotogati</taxon>
        <taxon>Thermotogota</taxon>
        <taxon>Thermotogae</taxon>
        <taxon>Mesoaciditogales</taxon>
        <taxon>Mesoaciditogaceae</taxon>
        <taxon>Mesoaciditoga</taxon>
    </lineage>
</organism>
<comment type="subcellular location">
    <subcellularLocation>
        <location evidence="1">Cell membrane</location>
        <topology evidence="1">Multi-pass membrane protein</topology>
    </subcellularLocation>
</comment>
<feature type="transmembrane region" description="Helical" evidence="6">
    <location>
        <begin position="201"/>
        <end position="224"/>
    </location>
</feature>
<evidence type="ECO:0000256" key="6">
    <source>
        <dbReference type="SAM" id="Phobius"/>
    </source>
</evidence>
<dbReference type="InterPro" id="IPR052159">
    <property type="entry name" value="Competence_DNA_uptake"/>
</dbReference>
<dbReference type="NCBIfam" id="TIGR00360">
    <property type="entry name" value="ComEC_N-term"/>
    <property type="match status" value="1"/>
</dbReference>
<evidence type="ECO:0000259" key="7">
    <source>
        <dbReference type="Pfam" id="PF03772"/>
    </source>
</evidence>
<feature type="transmembrane region" description="Helical" evidence="6">
    <location>
        <begin position="360"/>
        <end position="379"/>
    </location>
</feature>
<feature type="transmembrane region" description="Helical" evidence="6">
    <location>
        <begin position="302"/>
        <end position="320"/>
    </location>
</feature>
<dbReference type="EMBL" id="DTPE01000014">
    <property type="protein sequence ID" value="HGE74566.1"/>
    <property type="molecule type" value="Genomic_DNA"/>
</dbReference>
<feature type="domain" description="ComEC/Rec2-related protein" evidence="7">
    <location>
        <begin position="186"/>
        <end position="442"/>
    </location>
</feature>
<evidence type="ECO:0000313" key="8">
    <source>
        <dbReference type="EMBL" id="HGE74566.1"/>
    </source>
</evidence>
<feature type="transmembrane region" description="Helical" evidence="6">
    <location>
        <begin position="327"/>
        <end position="348"/>
    </location>
</feature>
<keyword evidence="4 6" id="KW-1133">Transmembrane helix</keyword>
<dbReference type="AlphaFoldDB" id="A0A7V3VSN9"/>
<sequence length="461" mass="51272">MKKSPIFFFFVAAILGAFLSRFGPFWIGFLFAFSAIPLLFFRIHIIIVLSVFFLGISYILTPIAIPDGTYFIVGKVKQSSGASVNLSDVKLHTENGWIRAESTYVYIGGNTNVKHAPETSDLFMARIEKVDGKIRSKDSFWLEWPSNFVDEFMIRGSYLSDFIYKEFKVYVIGGSDTLASVFLGRRDVPYDLKKMYNDSGYAQIFAVSGANVWIIAIVAMLLISEAFPMNSVKYPLTLLVVLVYGAITGFSIPSFRAVATFGIFSLFKLIDRTQSLLNVVGLVGLIEVIRDGSIIFDPSFQLSYSAVIGMVILIPVLPEFKPRYISNAVNASLAANIGITPFLILNFGKLYVASFPFNTFVVPILMTAVVGMGLIFSLFAVSGLSFVEMILGAAISLPVKAMDWMAYFTRMLPLSTVEIQPKVAVFWITFSILSILLFFALILSKDNRDKYRKSSTDDLSL</sequence>
<feature type="transmembrane region" description="Helical" evidence="6">
    <location>
        <begin position="424"/>
        <end position="443"/>
    </location>
</feature>
<proteinExistence type="predicted"/>
<reference evidence="8" key="1">
    <citation type="journal article" date="2020" name="mSystems">
        <title>Genome- and Community-Level Interaction Insights into Carbon Utilization and Element Cycling Functions of Hydrothermarchaeota in Hydrothermal Sediment.</title>
        <authorList>
            <person name="Zhou Z."/>
            <person name="Liu Y."/>
            <person name="Xu W."/>
            <person name="Pan J."/>
            <person name="Luo Z.H."/>
            <person name="Li M."/>
        </authorList>
    </citation>
    <scope>NUCLEOTIDE SEQUENCE [LARGE SCALE GENOMIC DNA]</scope>
    <source>
        <strain evidence="8">SpSt-966</strain>
    </source>
</reference>
<keyword evidence="3 6" id="KW-0812">Transmembrane</keyword>
<dbReference type="GO" id="GO:0005886">
    <property type="term" value="C:plasma membrane"/>
    <property type="evidence" value="ECO:0007669"/>
    <property type="project" value="UniProtKB-SubCell"/>
</dbReference>
<evidence type="ECO:0000256" key="2">
    <source>
        <dbReference type="ARBA" id="ARBA00022475"/>
    </source>
</evidence>
<feature type="transmembrane region" description="Helical" evidence="6">
    <location>
        <begin position="276"/>
        <end position="296"/>
    </location>
</feature>
<gene>
    <name evidence="8" type="ORF">ENX73_00370</name>
</gene>
<feature type="transmembrane region" description="Helical" evidence="6">
    <location>
        <begin position="236"/>
        <end position="264"/>
    </location>
</feature>
<dbReference type="PANTHER" id="PTHR30619:SF1">
    <property type="entry name" value="RECOMBINATION PROTEIN 2"/>
    <property type="match status" value="1"/>
</dbReference>
<protein>
    <submittedName>
        <fullName evidence="8">ComEC/Rec2 family competence protein</fullName>
    </submittedName>
</protein>
<evidence type="ECO:0000256" key="4">
    <source>
        <dbReference type="ARBA" id="ARBA00022989"/>
    </source>
</evidence>